<dbReference type="EMBL" id="KQ947407">
    <property type="protein sequence ID" value="KUJ22155.1"/>
    <property type="molecule type" value="Genomic_DNA"/>
</dbReference>
<dbReference type="RefSeq" id="XP_018076510.1">
    <property type="nucleotide sequence ID" value="XM_018218182.1"/>
</dbReference>
<dbReference type="InParanoid" id="A0A194XPH9"/>
<accession>A0A194XPH9</accession>
<evidence type="ECO:0000256" key="1">
    <source>
        <dbReference type="SAM" id="Phobius"/>
    </source>
</evidence>
<organism evidence="2 3">
    <name type="scientific">Mollisia scopiformis</name>
    <name type="common">Conifer needle endophyte fungus</name>
    <name type="synonym">Phialocephala scopiformis</name>
    <dbReference type="NCBI Taxonomy" id="149040"/>
    <lineage>
        <taxon>Eukaryota</taxon>
        <taxon>Fungi</taxon>
        <taxon>Dikarya</taxon>
        <taxon>Ascomycota</taxon>
        <taxon>Pezizomycotina</taxon>
        <taxon>Leotiomycetes</taxon>
        <taxon>Helotiales</taxon>
        <taxon>Mollisiaceae</taxon>
        <taxon>Mollisia</taxon>
    </lineage>
</organism>
<sequence>MQEYTSSRIPMLLVDIAVGCFVALLVMLLSAIIFIIIPFRKFYGLPKPRLDFDESKNLLPIEEKRRDEPAFSTLALFRSSDLSLDKAKEQYDANPVTYARELWRISIQLQRVLLDKNEKGLSCLLQKQSHDAKRRNRASEGATGLWIRISLFESLEWAIADFRIKRCEKAMAVANRKASAGASTTNTNRLAVSMDGDVELGTIPPTTTNTPVRIDWISEYQTFALNVNLFCDTVSVHAIDHLSPAWDTLTDLYNSAAKRRPDISLVKENQELRGQVQSSKRAIAALQIRRAIDKLTFELPKTAHYSYGVPKKIPKKVAAGYVPADDGAGRVTQRWGKLWGDIWDAAETDEKSLFYKSRQDAKGQHEKQNLKKKGEELFSDMSAEIHGYNKRDQDYAQFDPATNAIAKILLKSLVVDEDSGEVDWKETIRKYPVVGREKREDGSSL</sequence>
<reference evidence="2 3" key="1">
    <citation type="submission" date="2015-10" db="EMBL/GenBank/DDBJ databases">
        <title>Full genome of DAOMC 229536 Phialocephala scopiformis, a fungal endophyte of spruce producing the potent anti-insectan compound rugulosin.</title>
        <authorList>
            <consortium name="DOE Joint Genome Institute"/>
            <person name="Walker A.K."/>
            <person name="Frasz S.L."/>
            <person name="Seifert K.A."/>
            <person name="Miller J.D."/>
            <person name="Mondo S.J."/>
            <person name="Labutti K."/>
            <person name="Lipzen A."/>
            <person name="Dockter R."/>
            <person name="Kennedy M."/>
            <person name="Grigoriev I.V."/>
            <person name="Spatafora J.W."/>
        </authorList>
    </citation>
    <scope>NUCLEOTIDE SEQUENCE [LARGE SCALE GENOMIC DNA]</scope>
    <source>
        <strain evidence="2 3">CBS 120377</strain>
    </source>
</reference>
<keyword evidence="3" id="KW-1185">Reference proteome</keyword>
<keyword evidence="1" id="KW-0812">Transmembrane</keyword>
<evidence type="ECO:0000313" key="3">
    <source>
        <dbReference type="Proteomes" id="UP000070700"/>
    </source>
</evidence>
<dbReference type="OrthoDB" id="5430057at2759"/>
<gene>
    <name evidence="2" type="ORF">LY89DRAFT_715133</name>
</gene>
<protein>
    <submittedName>
        <fullName evidence="2">Uncharacterized protein</fullName>
    </submittedName>
</protein>
<evidence type="ECO:0000313" key="2">
    <source>
        <dbReference type="EMBL" id="KUJ22155.1"/>
    </source>
</evidence>
<dbReference type="Proteomes" id="UP000070700">
    <property type="component" value="Unassembled WGS sequence"/>
</dbReference>
<keyword evidence="1" id="KW-0472">Membrane</keyword>
<name>A0A194XPH9_MOLSC</name>
<proteinExistence type="predicted"/>
<keyword evidence="1" id="KW-1133">Transmembrane helix</keyword>
<dbReference type="GeneID" id="28827908"/>
<feature type="transmembrane region" description="Helical" evidence="1">
    <location>
        <begin position="12"/>
        <end position="39"/>
    </location>
</feature>
<dbReference type="AlphaFoldDB" id="A0A194XPH9"/>
<dbReference type="KEGG" id="psco:LY89DRAFT_715133"/>